<gene>
    <name evidence="7" type="ORF">KJ970_19450</name>
</gene>
<dbReference type="GO" id="GO:0016020">
    <property type="term" value="C:membrane"/>
    <property type="evidence" value="ECO:0007669"/>
    <property type="project" value="UniProtKB-SubCell"/>
</dbReference>
<evidence type="ECO:0000256" key="2">
    <source>
        <dbReference type="ARBA" id="ARBA00022448"/>
    </source>
</evidence>
<evidence type="ECO:0000256" key="4">
    <source>
        <dbReference type="ARBA" id="ARBA00022989"/>
    </source>
</evidence>
<feature type="transmembrane region" description="Helical" evidence="6">
    <location>
        <begin position="191"/>
        <end position="211"/>
    </location>
</feature>
<feature type="transmembrane region" description="Helical" evidence="6">
    <location>
        <begin position="232"/>
        <end position="250"/>
    </location>
</feature>
<organism evidence="7 8">
    <name type="scientific">Eiseniibacteriota bacterium</name>
    <dbReference type="NCBI Taxonomy" id="2212470"/>
    <lineage>
        <taxon>Bacteria</taxon>
        <taxon>Candidatus Eiseniibacteriota</taxon>
    </lineage>
</organism>
<comment type="subcellular location">
    <subcellularLocation>
        <location evidence="1 6">Membrane</location>
        <topology evidence="1 6">Multi-pass membrane protein</topology>
    </subcellularLocation>
</comment>
<sequence length="396" mass="41958">MAWNIGANDVANAMGTSVGSRALTFRQAVILAGIFEFAGAVLVGSHVTDTVRKGIVNPMAFVDEPQLLIYGMLAALIASALWLHLASHLGQPVSTTHSIVGSIFGFGLITGGAVKWATMGSIVASWIISPLVSGLIGFFLFMFVRKMIFSSRRPNAAAARIAPYFITLVVAILCLSLIYKGLKNLHLNLPLPTALLVSISIGAVVGVAAYFHFTHRRGEASTLKDHMDAEHIFKYLQVTTACYIAFAHGANDVANAVGPLAAIHSVYTTGEVSMKVQMPMWILLIGGGGIVLGLAMFGRRVMETIGKKITDMTPSRGFSAEFSAATTVLVCSKIGLPVSTTHALVGAVIGVGLARGLAALQMQTVKKIYGSWLATIPATAGLTILFFLLAKWFLIP</sequence>
<accession>A0A948WEU9</accession>
<dbReference type="GO" id="GO:0035435">
    <property type="term" value="P:phosphate ion transmembrane transport"/>
    <property type="evidence" value="ECO:0007669"/>
    <property type="project" value="TreeGrafter"/>
</dbReference>
<reference evidence="7" key="1">
    <citation type="submission" date="2021-05" db="EMBL/GenBank/DDBJ databases">
        <title>Energy efficiency and biological interactions define the core microbiome of deep oligotrophic groundwater.</title>
        <authorList>
            <person name="Mehrshad M."/>
            <person name="Lopez-Fernandez M."/>
            <person name="Bell E."/>
            <person name="Bernier-Latmani R."/>
            <person name="Bertilsson S."/>
            <person name="Dopson M."/>
        </authorList>
    </citation>
    <scope>NUCLEOTIDE SEQUENCE</scope>
    <source>
        <strain evidence="7">Modern_marine.mb.64</strain>
    </source>
</reference>
<feature type="transmembrane region" description="Helical" evidence="6">
    <location>
        <begin position="123"/>
        <end position="144"/>
    </location>
</feature>
<keyword evidence="2 6" id="KW-0813">Transport</keyword>
<comment type="caution">
    <text evidence="7">The sequence shown here is derived from an EMBL/GenBank/DDBJ whole genome shotgun (WGS) entry which is preliminary data.</text>
</comment>
<dbReference type="InterPro" id="IPR001204">
    <property type="entry name" value="Phos_transporter"/>
</dbReference>
<feature type="transmembrane region" description="Helical" evidence="6">
    <location>
        <begin position="278"/>
        <end position="297"/>
    </location>
</feature>
<keyword evidence="4 6" id="KW-1133">Transmembrane helix</keyword>
<dbReference type="Pfam" id="PF01384">
    <property type="entry name" value="PHO4"/>
    <property type="match status" value="1"/>
</dbReference>
<dbReference type="PANTHER" id="PTHR11101">
    <property type="entry name" value="PHOSPHATE TRANSPORTER"/>
    <property type="match status" value="1"/>
</dbReference>
<dbReference type="AlphaFoldDB" id="A0A948WEU9"/>
<dbReference type="EMBL" id="JAHJDP010000114">
    <property type="protein sequence ID" value="MBU2693098.1"/>
    <property type="molecule type" value="Genomic_DNA"/>
</dbReference>
<evidence type="ECO:0000256" key="5">
    <source>
        <dbReference type="ARBA" id="ARBA00023136"/>
    </source>
</evidence>
<dbReference type="PANTHER" id="PTHR11101:SF80">
    <property type="entry name" value="PHOSPHATE TRANSPORTER"/>
    <property type="match status" value="1"/>
</dbReference>
<evidence type="ECO:0000256" key="1">
    <source>
        <dbReference type="ARBA" id="ARBA00004141"/>
    </source>
</evidence>
<feature type="transmembrane region" description="Helical" evidence="6">
    <location>
        <begin position="156"/>
        <end position="179"/>
    </location>
</feature>
<dbReference type="Proteomes" id="UP000777784">
    <property type="component" value="Unassembled WGS sequence"/>
</dbReference>
<keyword evidence="5 6" id="KW-0472">Membrane</keyword>
<keyword evidence="3 6" id="KW-0812">Transmembrane</keyword>
<evidence type="ECO:0000256" key="6">
    <source>
        <dbReference type="RuleBase" id="RU363058"/>
    </source>
</evidence>
<feature type="transmembrane region" description="Helical" evidence="6">
    <location>
        <begin position="98"/>
        <end position="117"/>
    </location>
</feature>
<evidence type="ECO:0000256" key="3">
    <source>
        <dbReference type="ARBA" id="ARBA00022692"/>
    </source>
</evidence>
<feature type="transmembrane region" description="Helical" evidence="6">
    <location>
        <begin position="372"/>
        <end position="395"/>
    </location>
</feature>
<evidence type="ECO:0000313" key="7">
    <source>
        <dbReference type="EMBL" id="MBU2693098.1"/>
    </source>
</evidence>
<keyword evidence="6" id="KW-0592">Phosphate transport</keyword>
<name>A0A948WEU9_UNCEI</name>
<feature type="transmembrane region" description="Helical" evidence="6">
    <location>
        <begin position="28"/>
        <end position="47"/>
    </location>
</feature>
<protein>
    <recommendedName>
        <fullName evidence="6">Phosphate transporter</fullName>
    </recommendedName>
</protein>
<proteinExistence type="inferred from homology"/>
<feature type="transmembrane region" description="Helical" evidence="6">
    <location>
        <begin position="67"/>
        <end position="86"/>
    </location>
</feature>
<comment type="similarity">
    <text evidence="6">Belongs to the inorganic phosphate transporter (PiT) (TC 2.A.20) family.</text>
</comment>
<evidence type="ECO:0000313" key="8">
    <source>
        <dbReference type="Proteomes" id="UP000777784"/>
    </source>
</evidence>
<dbReference type="GO" id="GO:0005315">
    <property type="term" value="F:phosphate transmembrane transporter activity"/>
    <property type="evidence" value="ECO:0007669"/>
    <property type="project" value="InterPro"/>
</dbReference>